<dbReference type="OrthoDB" id="8678477at2"/>
<comment type="similarity">
    <text evidence="1">Belongs to the UPF0065 (bug) family.</text>
</comment>
<dbReference type="Gene3D" id="3.40.190.150">
    <property type="entry name" value="Bordetella uptake gene, domain 1"/>
    <property type="match status" value="1"/>
</dbReference>
<dbReference type="InterPro" id="IPR005064">
    <property type="entry name" value="BUG"/>
</dbReference>
<protein>
    <submittedName>
        <fullName evidence="3">Tripartite-type tricarboxylate transporter receptor subunit TctC</fullName>
    </submittedName>
</protein>
<organism evidence="3 4">
    <name type="scientific">Cupriavidus gilardii J11</name>
    <dbReference type="NCBI Taxonomy" id="936133"/>
    <lineage>
        <taxon>Bacteria</taxon>
        <taxon>Pseudomonadati</taxon>
        <taxon>Pseudomonadota</taxon>
        <taxon>Betaproteobacteria</taxon>
        <taxon>Burkholderiales</taxon>
        <taxon>Burkholderiaceae</taxon>
        <taxon>Cupriavidus</taxon>
    </lineage>
</organism>
<dbReference type="Pfam" id="PF03401">
    <property type="entry name" value="TctC"/>
    <property type="match status" value="1"/>
</dbReference>
<dbReference type="PIRSF" id="PIRSF017082">
    <property type="entry name" value="YflP"/>
    <property type="match status" value="1"/>
</dbReference>
<dbReference type="SUPFAM" id="SSF53850">
    <property type="entry name" value="Periplasmic binding protein-like II"/>
    <property type="match status" value="1"/>
</dbReference>
<dbReference type="PANTHER" id="PTHR42928">
    <property type="entry name" value="TRICARBOXYLATE-BINDING PROTEIN"/>
    <property type="match status" value="1"/>
</dbReference>
<keyword evidence="3" id="KW-0675">Receptor</keyword>
<evidence type="ECO:0000256" key="2">
    <source>
        <dbReference type="SAM" id="SignalP"/>
    </source>
</evidence>
<evidence type="ECO:0000313" key="3">
    <source>
        <dbReference type="EMBL" id="TWG85613.1"/>
    </source>
</evidence>
<dbReference type="CDD" id="cd07012">
    <property type="entry name" value="PBP2_Bug_TTT"/>
    <property type="match status" value="1"/>
</dbReference>
<accession>A0A562BKX5</accession>
<comment type="caution">
    <text evidence="3">The sequence shown here is derived from an EMBL/GenBank/DDBJ whole genome shotgun (WGS) entry which is preliminary data.</text>
</comment>
<dbReference type="EMBL" id="VLJN01000017">
    <property type="protein sequence ID" value="TWG85613.1"/>
    <property type="molecule type" value="Genomic_DNA"/>
</dbReference>
<feature type="signal peptide" evidence="2">
    <location>
        <begin position="1"/>
        <end position="22"/>
    </location>
</feature>
<keyword evidence="2" id="KW-0732">Signal</keyword>
<reference evidence="3 4" key="1">
    <citation type="submission" date="2019-07" db="EMBL/GenBank/DDBJ databases">
        <title>Genome sequencing of lignin-degrading bacterial isolates.</title>
        <authorList>
            <person name="Gladden J."/>
        </authorList>
    </citation>
    <scope>NUCLEOTIDE SEQUENCE [LARGE SCALE GENOMIC DNA]</scope>
    <source>
        <strain evidence="3 4">J11</strain>
    </source>
</reference>
<dbReference type="Gene3D" id="3.40.190.10">
    <property type="entry name" value="Periplasmic binding protein-like II"/>
    <property type="match status" value="1"/>
</dbReference>
<dbReference type="PANTHER" id="PTHR42928:SF5">
    <property type="entry name" value="BLR1237 PROTEIN"/>
    <property type="match status" value="1"/>
</dbReference>
<evidence type="ECO:0000313" key="4">
    <source>
        <dbReference type="Proteomes" id="UP000318141"/>
    </source>
</evidence>
<dbReference type="InterPro" id="IPR042100">
    <property type="entry name" value="Bug_dom1"/>
</dbReference>
<dbReference type="AlphaFoldDB" id="A0A562BKX5"/>
<gene>
    <name evidence="3" type="ORF">L602_002400000590</name>
</gene>
<keyword evidence="4" id="KW-1185">Reference proteome</keyword>
<dbReference type="Proteomes" id="UP000318141">
    <property type="component" value="Unassembled WGS sequence"/>
</dbReference>
<evidence type="ECO:0000256" key="1">
    <source>
        <dbReference type="ARBA" id="ARBA00006987"/>
    </source>
</evidence>
<sequence>MKKYMAMIALSSVALAPVAAVAQGGYPDRPIKLVVPYPPGSGTDTVARYAARRLETAFGKPVVIENKPGGNAIIAAQTVINAPADGYTLLWAANGPVTTNVALYKKLPYNPLTDLQPVARLAFSPMGLYVPAASPYKTAAELFADAKQHPGKLNYGSGSATYNIATEWLMSLVGAKANGISYKGSSPTLTDLAGNQVDFAIAEYSAGLPLVKAGKIRMLALTSDRRMPSNPEAPTLQELGYKEYFQVAWWGVFAPKGTPKAVVSRLEETLLTVFKDAETARYLEQNNFSAFTGTAEQLRAFQKAEIDRESKLVDRFNIPKL</sequence>
<name>A0A562BKX5_9BURK</name>
<feature type="chain" id="PRO_5022080087" evidence="2">
    <location>
        <begin position="23"/>
        <end position="321"/>
    </location>
</feature>
<proteinExistence type="inferred from homology"/>